<evidence type="ECO:0000313" key="1">
    <source>
        <dbReference type="EMBL" id="XDV10561.1"/>
    </source>
</evidence>
<dbReference type="EMBL" id="CP165718">
    <property type="protein sequence ID" value="XDV10561.1"/>
    <property type="molecule type" value="Genomic_DNA"/>
</dbReference>
<name>A0AB39X9A0_9GAMM</name>
<dbReference type="InterPro" id="IPR038360">
    <property type="entry name" value="DUF4844_sf"/>
</dbReference>
<dbReference type="Gene3D" id="1.20.1480.40">
    <property type="entry name" value="Uncharacterised protein PF16133, DUF4844"/>
    <property type="match status" value="1"/>
</dbReference>
<gene>
    <name evidence="1" type="ORF">AB8S08_05100</name>
</gene>
<dbReference type="AlphaFoldDB" id="A0AB39X9A0"/>
<sequence length="141" mass="16106">MKLVIILLACLIIQGCNEGDSKLLPNGNDVKEALLNFKSQKKFVEDLGELYPGAPDEQTRIQAENIINAVIDKLIIEKDNNLSEKEFWSILKMAALQLETMDSEEMDQGLFYMEKLMDIYSIESSDGRLNEWRYGFDPSSH</sequence>
<protein>
    <submittedName>
        <fullName evidence="1">DUF4844 domain-containing protein</fullName>
    </submittedName>
</protein>
<dbReference type="InterPro" id="IPR032301">
    <property type="entry name" value="DUF4844"/>
</dbReference>
<reference evidence="1" key="1">
    <citation type="submission" date="2024-07" db="EMBL/GenBank/DDBJ databases">
        <title>Whole genome sequence of bacterial strains from algal surface.</title>
        <authorList>
            <person name="Kumar P."/>
        </authorList>
    </citation>
    <scope>NUCLEOTIDE SEQUENCE</scope>
    <source>
        <strain evidence="1">PP-1MA</strain>
    </source>
</reference>
<dbReference type="Pfam" id="PF16133">
    <property type="entry name" value="DUF4844"/>
    <property type="match status" value="1"/>
</dbReference>
<accession>A0AB39X9A0</accession>
<dbReference type="PROSITE" id="PS51257">
    <property type="entry name" value="PROKAR_LIPOPROTEIN"/>
    <property type="match status" value="1"/>
</dbReference>
<dbReference type="RefSeq" id="WP_313933485.1">
    <property type="nucleotide sequence ID" value="NZ_CP165718.1"/>
</dbReference>
<organism evidence="1">
    <name type="scientific">Pseudidiomarina sp. PP-1MA</name>
    <dbReference type="NCBI Taxonomy" id="3237706"/>
    <lineage>
        <taxon>Bacteria</taxon>
        <taxon>Pseudomonadati</taxon>
        <taxon>Pseudomonadota</taxon>
        <taxon>Gammaproteobacteria</taxon>
        <taxon>Alteromonadales</taxon>
        <taxon>Idiomarinaceae</taxon>
        <taxon>Pseudidiomarina</taxon>
    </lineage>
</organism>
<proteinExistence type="predicted"/>